<evidence type="ECO:0000256" key="8">
    <source>
        <dbReference type="ARBA" id="ARBA00023136"/>
    </source>
</evidence>
<accession>A0A7V1I4L4</accession>
<feature type="transmembrane region" description="Helical" evidence="11">
    <location>
        <begin position="229"/>
        <end position="247"/>
    </location>
</feature>
<comment type="function">
    <text evidence="9">Part of the ABC transporter complex LsrABCD involved in autoinducer 2 (AI-2) import. Probably responsible for the translocation of the substrate across the membrane.</text>
</comment>
<feature type="transmembrane region" description="Helical" evidence="11">
    <location>
        <begin position="55"/>
        <end position="74"/>
    </location>
</feature>
<keyword evidence="6 11" id="KW-0812">Transmembrane</keyword>
<comment type="subcellular location">
    <subcellularLocation>
        <location evidence="1">Cell membrane</location>
        <topology evidence="1">Multi-pass membrane protein</topology>
    </subcellularLocation>
</comment>
<evidence type="ECO:0000313" key="12">
    <source>
        <dbReference type="EMBL" id="HEB74262.1"/>
    </source>
</evidence>
<keyword evidence="7 11" id="KW-1133">Transmembrane helix</keyword>
<gene>
    <name evidence="12" type="ORF">ENJ03_03475</name>
</gene>
<keyword evidence="8 11" id="KW-0472">Membrane</keyword>
<feature type="transmembrane region" description="Helical" evidence="11">
    <location>
        <begin position="200"/>
        <end position="217"/>
    </location>
</feature>
<comment type="caution">
    <text evidence="12">The sequence shown here is derived from an EMBL/GenBank/DDBJ whole genome shotgun (WGS) entry which is preliminary data.</text>
</comment>
<feature type="non-terminal residue" evidence="12">
    <location>
        <position position="1"/>
    </location>
</feature>
<dbReference type="EMBL" id="DRKW01000199">
    <property type="protein sequence ID" value="HEB74262.1"/>
    <property type="molecule type" value="Genomic_DNA"/>
</dbReference>
<evidence type="ECO:0000256" key="2">
    <source>
        <dbReference type="ARBA" id="ARBA00011262"/>
    </source>
</evidence>
<evidence type="ECO:0000256" key="3">
    <source>
        <dbReference type="ARBA" id="ARBA00022448"/>
    </source>
</evidence>
<keyword evidence="5" id="KW-0997">Cell inner membrane</keyword>
<protein>
    <recommendedName>
        <fullName evidence="10">Autoinducer 2 import system permease protein LsrD</fullName>
    </recommendedName>
</protein>
<dbReference type="InterPro" id="IPR001851">
    <property type="entry name" value="ABC_transp_permease"/>
</dbReference>
<organism evidence="12">
    <name type="scientific">Desulfofervidus auxilii</name>
    <dbReference type="NCBI Taxonomy" id="1621989"/>
    <lineage>
        <taxon>Bacteria</taxon>
        <taxon>Pseudomonadati</taxon>
        <taxon>Thermodesulfobacteriota</taxon>
        <taxon>Candidatus Desulfofervidia</taxon>
        <taxon>Candidatus Desulfofervidales</taxon>
        <taxon>Candidatus Desulfofervidaceae</taxon>
        <taxon>Candidatus Desulfofervidus</taxon>
    </lineage>
</organism>
<reference evidence="12" key="1">
    <citation type="journal article" date="2020" name="mSystems">
        <title>Genome- and Community-Level Interaction Insights into Carbon Utilization and Element Cycling Functions of Hydrothermarchaeota in Hydrothermal Sediment.</title>
        <authorList>
            <person name="Zhou Z."/>
            <person name="Liu Y."/>
            <person name="Xu W."/>
            <person name="Pan J."/>
            <person name="Luo Z.H."/>
            <person name="Li M."/>
        </authorList>
    </citation>
    <scope>NUCLEOTIDE SEQUENCE [LARGE SCALE GENOMIC DNA]</scope>
    <source>
        <strain evidence="12">HyVt-45</strain>
    </source>
</reference>
<evidence type="ECO:0000256" key="7">
    <source>
        <dbReference type="ARBA" id="ARBA00022989"/>
    </source>
</evidence>
<evidence type="ECO:0000256" key="1">
    <source>
        <dbReference type="ARBA" id="ARBA00004651"/>
    </source>
</evidence>
<dbReference type="GO" id="GO:0022857">
    <property type="term" value="F:transmembrane transporter activity"/>
    <property type="evidence" value="ECO:0007669"/>
    <property type="project" value="InterPro"/>
</dbReference>
<dbReference type="CDD" id="cd06579">
    <property type="entry name" value="TM_PBP1_transp_AraH_like"/>
    <property type="match status" value="1"/>
</dbReference>
<evidence type="ECO:0000256" key="11">
    <source>
        <dbReference type="SAM" id="Phobius"/>
    </source>
</evidence>
<evidence type="ECO:0000256" key="9">
    <source>
        <dbReference type="ARBA" id="ARBA00025439"/>
    </source>
</evidence>
<feature type="transmembrane region" description="Helical" evidence="11">
    <location>
        <begin position="24"/>
        <end position="43"/>
    </location>
</feature>
<keyword evidence="3" id="KW-0813">Transport</keyword>
<keyword evidence="4" id="KW-1003">Cell membrane</keyword>
<feature type="transmembrane region" description="Helical" evidence="11">
    <location>
        <begin position="174"/>
        <end position="193"/>
    </location>
</feature>
<proteinExistence type="predicted"/>
<dbReference type="AlphaFoldDB" id="A0A7V1I4L4"/>
<feature type="transmembrane region" description="Helical" evidence="11">
    <location>
        <begin position="144"/>
        <end position="168"/>
    </location>
</feature>
<dbReference type="Proteomes" id="UP000886268">
    <property type="component" value="Unassembled WGS sequence"/>
</dbReference>
<dbReference type="PANTHER" id="PTHR32196">
    <property type="entry name" value="ABC TRANSPORTER PERMEASE PROTEIN YPHD-RELATED-RELATED"/>
    <property type="match status" value="1"/>
</dbReference>
<evidence type="ECO:0000256" key="6">
    <source>
        <dbReference type="ARBA" id="ARBA00022692"/>
    </source>
</evidence>
<sequence length="263" mass="28540">IDLSIAGVMPFSAIMVGIFLNNNFGITVSILLALLLSAFVGFVNAQMINHLKVHPFICTLATLTTLRGINLVITKGETVAGFPPAFYFFGQGRVFGIPFPILLFAVMAIVFAYLLKNHKYFQQVYFIGGNIDSARYSGINIDRFIIFIYVLNSILAGIAGIITASQYISASTGFGIGIELRVITIVIIGGASLSGGKGTIGGTILGILFLAIINNTFVQTGAPTYWQEVVYGSMLLIAVFLEEYIGVKRKGTGVLKRWREFML</sequence>
<evidence type="ECO:0000256" key="4">
    <source>
        <dbReference type="ARBA" id="ARBA00022475"/>
    </source>
</evidence>
<feature type="transmembrane region" description="Helical" evidence="11">
    <location>
        <begin position="94"/>
        <end position="115"/>
    </location>
</feature>
<dbReference type="GO" id="GO:0005886">
    <property type="term" value="C:plasma membrane"/>
    <property type="evidence" value="ECO:0007669"/>
    <property type="project" value="UniProtKB-SubCell"/>
</dbReference>
<name>A0A7V1I4L4_DESA2</name>
<dbReference type="Pfam" id="PF02653">
    <property type="entry name" value="BPD_transp_2"/>
    <property type="match status" value="1"/>
</dbReference>
<comment type="subunit">
    <text evidence="2">The complex is composed of two ATP-binding proteins (LsrA), two transmembrane proteins (LsrC and LsrD) and a solute-binding protein (LsrB).</text>
</comment>
<evidence type="ECO:0000256" key="5">
    <source>
        <dbReference type="ARBA" id="ARBA00022519"/>
    </source>
</evidence>
<evidence type="ECO:0000256" key="10">
    <source>
        <dbReference type="ARBA" id="ARBA00039381"/>
    </source>
</evidence>
<dbReference type="PANTHER" id="PTHR32196:SF71">
    <property type="entry name" value="AUTOINDUCER 2 IMPORT SYSTEM PERMEASE PROTEIN LSRD"/>
    <property type="match status" value="1"/>
</dbReference>